<dbReference type="GO" id="GO:0006032">
    <property type="term" value="P:chitin catabolic process"/>
    <property type="evidence" value="ECO:0007669"/>
    <property type="project" value="InterPro"/>
</dbReference>
<dbReference type="AlphaFoldDB" id="A0A8T0G599"/>
<comment type="caution">
    <text evidence="7">The sequence shown here is derived from an EMBL/GenBank/DDBJ whole genome shotgun (WGS) entry which is preliminary data.</text>
</comment>
<evidence type="ECO:0000256" key="2">
    <source>
        <dbReference type="ARBA" id="ARBA00023157"/>
    </source>
</evidence>
<feature type="domain" description="Glycoside hydrolase family 19 catalytic" evidence="6">
    <location>
        <begin position="50"/>
        <end position="238"/>
    </location>
</feature>
<evidence type="ECO:0000256" key="1">
    <source>
        <dbReference type="ARBA" id="ARBA00022821"/>
    </source>
</evidence>
<accession>A0A8T0G599</accession>
<dbReference type="FunFam" id="3.30.20.10:FF:000001">
    <property type="entry name" value="Endochitinase (Chitinase)"/>
    <property type="match status" value="1"/>
</dbReference>
<dbReference type="GO" id="GO:0050832">
    <property type="term" value="P:defense response to fungus"/>
    <property type="evidence" value="ECO:0007669"/>
    <property type="project" value="UniProtKB-ARBA"/>
</dbReference>
<feature type="disulfide bond" evidence="4">
    <location>
        <begin position="201"/>
        <end position="238"/>
    </location>
</feature>
<keyword evidence="5" id="KW-0732">Signal</keyword>
<sequence length="238" mass="25954">MTRSGDLHRPVVAAVLAIAALLLHVSVASAQGFASILTEARFQTLFPKRNSAYTYAGFKAAVASAYPKFGNEGSPADQKREVAAFLANVEQETGGLVYIYEQNKNDVYCDLSTPEARKYPCASGKRYIGRGPLQLTWNYNYGACGNALNIPLLADPGLATKDSETLFKTALWFWMTRGCHEAILRKSFSGTIRAINGGLECNQPAGSAGNTKMKNRVQYYKNFCQALDKVDPGTDLEC</sequence>
<dbReference type="InterPro" id="IPR023346">
    <property type="entry name" value="Lysozyme-like_dom_sf"/>
</dbReference>
<dbReference type="Gene3D" id="1.10.530.10">
    <property type="match status" value="1"/>
</dbReference>
<evidence type="ECO:0000313" key="8">
    <source>
        <dbReference type="Proteomes" id="UP000822688"/>
    </source>
</evidence>
<evidence type="ECO:0000256" key="5">
    <source>
        <dbReference type="SAM" id="SignalP"/>
    </source>
</evidence>
<keyword evidence="2 4" id="KW-1015">Disulfide bond</keyword>
<keyword evidence="1" id="KW-0611">Plant defense</keyword>
<evidence type="ECO:0000259" key="6">
    <source>
        <dbReference type="Pfam" id="PF00182"/>
    </source>
</evidence>
<evidence type="ECO:0000256" key="4">
    <source>
        <dbReference type="PIRSR" id="PIRSR001060-2"/>
    </source>
</evidence>
<dbReference type="GO" id="GO:0004568">
    <property type="term" value="F:chitinase activity"/>
    <property type="evidence" value="ECO:0007669"/>
    <property type="project" value="InterPro"/>
</dbReference>
<proteinExistence type="predicted"/>
<name>A0A8T0G599_CERPU</name>
<dbReference type="PANTHER" id="PTHR22595:SF79">
    <property type="entry name" value="CHITINASE 12"/>
    <property type="match status" value="1"/>
</dbReference>
<dbReference type="OrthoDB" id="5985073at2759"/>
<dbReference type="InterPro" id="IPR000726">
    <property type="entry name" value="Glyco_hydro_19_cat"/>
</dbReference>
<dbReference type="GO" id="GO:0005975">
    <property type="term" value="P:carbohydrate metabolic process"/>
    <property type="evidence" value="ECO:0007669"/>
    <property type="project" value="InterPro"/>
</dbReference>
<reference evidence="7" key="1">
    <citation type="submission" date="2020-06" db="EMBL/GenBank/DDBJ databases">
        <title>WGS assembly of Ceratodon purpureus strain R40.</title>
        <authorList>
            <person name="Carey S.B."/>
            <person name="Jenkins J."/>
            <person name="Shu S."/>
            <person name="Lovell J.T."/>
            <person name="Sreedasyam A."/>
            <person name="Maumus F."/>
            <person name="Tiley G.P."/>
            <person name="Fernandez-Pozo N."/>
            <person name="Barry K."/>
            <person name="Chen C."/>
            <person name="Wang M."/>
            <person name="Lipzen A."/>
            <person name="Daum C."/>
            <person name="Saski C.A."/>
            <person name="Payton A.C."/>
            <person name="Mcbreen J.C."/>
            <person name="Conrad R.E."/>
            <person name="Kollar L.M."/>
            <person name="Olsson S."/>
            <person name="Huttunen S."/>
            <person name="Landis J.B."/>
            <person name="Wickett N.J."/>
            <person name="Johnson M.G."/>
            <person name="Rensing S.A."/>
            <person name="Grimwood J."/>
            <person name="Schmutz J."/>
            <person name="Mcdaniel S.F."/>
        </authorList>
    </citation>
    <scope>NUCLEOTIDE SEQUENCE</scope>
    <source>
        <strain evidence="7">R40</strain>
    </source>
</reference>
<dbReference type="InterPro" id="IPR016283">
    <property type="entry name" value="Glyco_hydro_19"/>
</dbReference>
<feature type="signal peptide" evidence="5">
    <location>
        <begin position="1"/>
        <end position="30"/>
    </location>
</feature>
<organism evidence="7 8">
    <name type="scientific">Ceratodon purpureus</name>
    <name type="common">Fire moss</name>
    <name type="synonym">Dicranum purpureum</name>
    <dbReference type="NCBI Taxonomy" id="3225"/>
    <lineage>
        <taxon>Eukaryota</taxon>
        <taxon>Viridiplantae</taxon>
        <taxon>Streptophyta</taxon>
        <taxon>Embryophyta</taxon>
        <taxon>Bryophyta</taxon>
        <taxon>Bryophytina</taxon>
        <taxon>Bryopsida</taxon>
        <taxon>Dicranidae</taxon>
        <taxon>Pseudoditrichales</taxon>
        <taxon>Ditrichaceae</taxon>
        <taxon>Ceratodon</taxon>
    </lineage>
</organism>
<gene>
    <name evidence="7" type="ORF">KC19_12G074800</name>
</gene>
<protein>
    <recommendedName>
        <fullName evidence="6">Glycoside hydrolase family 19 catalytic domain-containing protein</fullName>
    </recommendedName>
</protein>
<dbReference type="Gene3D" id="3.30.20.10">
    <property type="entry name" value="Endochitinase, domain 2"/>
    <property type="match status" value="1"/>
</dbReference>
<dbReference type="CDD" id="cd00325">
    <property type="entry name" value="chitinase_GH19"/>
    <property type="match status" value="1"/>
</dbReference>
<dbReference type="SUPFAM" id="SSF53955">
    <property type="entry name" value="Lysozyme-like"/>
    <property type="match status" value="1"/>
</dbReference>
<dbReference type="PIRSF" id="PIRSF001060">
    <property type="entry name" value="Endochitinase"/>
    <property type="match status" value="1"/>
</dbReference>
<evidence type="ECO:0000313" key="7">
    <source>
        <dbReference type="EMBL" id="KAG0554230.1"/>
    </source>
</evidence>
<dbReference type="EMBL" id="CM026433">
    <property type="protein sequence ID" value="KAG0554230.1"/>
    <property type="molecule type" value="Genomic_DNA"/>
</dbReference>
<keyword evidence="8" id="KW-1185">Reference proteome</keyword>
<dbReference type="Pfam" id="PF00182">
    <property type="entry name" value="Glyco_hydro_19"/>
    <property type="match status" value="1"/>
</dbReference>
<dbReference type="PANTHER" id="PTHR22595">
    <property type="entry name" value="CHITINASE-RELATED"/>
    <property type="match status" value="1"/>
</dbReference>
<feature type="disulfide bond" evidence="4">
    <location>
        <begin position="109"/>
        <end position="121"/>
    </location>
</feature>
<evidence type="ECO:0000256" key="3">
    <source>
        <dbReference type="PIRSR" id="PIRSR001060-1"/>
    </source>
</evidence>
<feature type="chain" id="PRO_5035898482" description="Glycoside hydrolase family 19 catalytic domain-containing protein" evidence="5">
    <location>
        <begin position="31"/>
        <end position="238"/>
    </location>
</feature>
<feature type="active site" description="Proton donor" evidence="3">
    <location>
        <position position="92"/>
    </location>
</feature>
<dbReference type="Proteomes" id="UP000822688">
    <property type="component" value="Chromosome 12"/>
</dbReference>
<dbReference type="GO" id="GO:0016998">
    <property type="term" value="P:cell wall macromolecule catabolic process"/>
    <property type="evidence" value="ECO:0007669"/>
    <property type="project" value="InterPro"/>
</dbReference>